<organism evidence="2 3">
    <name type="scientific">Thalassiosira oceanica</name>
    <name type="common">Marine diatom</name>
    <dbReference type="NCBI Taxonomy" id="159749"/>
    <lineage>
        <taxon>Eukaryota</taxon>
        <taxon>Sar</taxon>
        <taxon>Stramenopiles</taxon>
        <taxon>Ochrophyta</taxon>
        <taxon>Bacillariophyta</taxon>
        <taxon>Coscinodiscophyceae</taxon>
        <taxon>Thalassiosirophycidae</taxon>
        <taxon>Thalassiosirales</taxon>
        <taxon>Thalassiosiraceae</taxon>
        <taxon>Thalassiosira</taxon>
    </lineage>
</organism>
<dbReference type="Proteomes" id="UP000266841">
    <property type="component" value="Unassembled WGS sequence"/>
</dbReference>
<keyword evidence="3" id="KW-1185">Reference proteome</keyword>
<protein>
    <submittedName>
        <fullName evidence="2">Uncharacterized protein</fullName>
    </submittedName>
</protein>
<feature type="non-terminal residue" evidence="2">
    <location>
        <position position="107"/>
    </location>
</feature>
<feature type="region of interest" description="Disordered" evidence="1">
    <location>
        <begin position="1"/>
        <end position="83"/>
    </location>
</feature>
<reference evidence="2 3" key="1">
    <citation type="journal article" date="2012" name="Genome Biol.">
        <title>Genome and low-iron response of an oceanic diatom adapted to chronic iron limitation.</title>
        <authorList>
            <person name="Lommer M."/>
            <person name="Specht M."/>
            <person name="Roy A.S."/>
            <person name="Kraemer L."/>
            <person name="Andreson R."/>
            <person name="Gutowska M.A."/>
            <person name="Wolf J."/>
            <person name="Bergner S.V."/>
            <person name="Schilhabel M.B."/>
            <person name="Klostermeier U.C."/>
            <person name="Beiko R.G."/>
            <person name="Rosenstiel P."/>
            <person name="Hippler M."/>
            <person name="Laroche J."/>
        </authorList>
    </citation>
    <scope>NUCLEOTIDE SEQUENCE [LARGE SCALE GENOMIC DNA]</scope>
    <source>
        <strain evidence="2 3">CCMP1005</strain>
    </source>
</reference>
<dbReference type="EMBL" id="AGNL01034123">
    <property type="protein sequence ID" value="EJK55394.1"/>
    <property type="molecule type" value="Genomic_DNA"/>
</dbReference>
<evidence type="ECO:0000313" key="3">
    <source>
        <dbReference type="Proteomes" id="UP000266841"/>
    </source>
</evidence>
<sequence length="107" mass="11238">MTITEVLSPPRPHRSQGASTAVSGTSPGRSPLGSIQNHVSTPRSNGKENRLDATPAAPSAAADDGDSDDDSLAPDQLRQELQEDISSAYACNLAALFDEIDAHNKRV</sequence>
<feature type="compositionally biased region" description="Low complexity" evidence="1">
    <location>
        <begin position="52"/>
        <end position="62"/>
    </location>
</feature>
<accession>K0RSQ4</accession>
<evidence type="ECO:0000313" key="2">
    <source>
        <dbReference type="EMBL" id="EJK55394.1"/>
    </source>
</evidence>
<dbReference type="AlphaFoldDB" id="K0RSQ4"/>
<name>K0RSQ4_THAOC</name>
<gene>
    <name evidence="2" type="ORF">THAOC_24878</name>
</gene>
<feature type="compositionally biased region" description="Acidic residues" evidence="1">
    <location>
        <begin position="63"/>
        <end position="72"/>
    </location>
</feature>
<evidence type="ECO:0000256" key="1">
    <source>
        <dbReference type="SAM" id="MobiDB-lite"/>
    </source>
</evidence>
<proteinExistence type="predicted"/>
<feature type="compositionally biased region" description="Polar residues" evidence="1">
    <location>
        <begin position="16"/>
        <end position="44"/>
    </location>
</feature>
<comment type="caution">
    <text evidence="2">The sequence shown here is derived from an EMBL/GenBank/DDBJ whole genome shotgun (WGS) entry which is preliminary data.</text>
</comment>